<feature type="transmembrane region" description="Helical" evidence="5">
    <location>
        <begin position="42"/>
        <end position="62"/>
    </location>
</feature>
<comment type="caution">
    <text evidence="6">The sequence shown here is derived from an EMBL/GenBank/DDBJ whole genome shotgun (WGS) entry which is preliminary data.</text>
</comment>
<dbReference type="PANTHER" id="PTHR36974:SF1">
    <property type="entry name" value="DOXX FAMILY MEMBRANE PROTEIN"/>
    <property type="match status" value="1"/>
</dbReference>
<name>A0A6I4SNB6_9SPHN</name>
<feature type="transmembrane region" description="Helical" evidence="5">
    <location>
        <begin position="5"/>
        <end position="22"/>
    </location>
</feature>
<dbReference type="RefSeq" id="WP_160597461.1">
    <property type="nucleotide sequence ID" value="NZ_WTYS01000001.1"/>
</dbReference>
<proteinExistence type="predicted"/>
<gene>
    <name evidence="6" type="ORF">GRI36_05040</name>
</gene>
<keyword evidence="2 5" id="KW-0812">Transmembrane</keyword>
<evidence type="ECO:0000256" key="3">
    <source>
        <dbReference type="ARBA" id="ARBA00022989"/>
    </source>
</evidence>
<protein>
    <recommendedName>
        <fullName evidence="8">DoxX family membrane protein</fullName>
    </recommendedName>
</protein>
<feature type="transmembrane region" description="Helical" evidence="5">
    <location>
        <begin position="109"/>
        <end position="129"/>
    </location>
</feature>
<keyword evidence="4 5" id="KW-0472">Membrane</keyword>
<sequence>MFRTILMWVLALFYAIAGYFHLASPDGFLAIMPGWVPYPKEVVLLTGVAELLGAAGMVQPFWPHLRRAAGIGLALYALCVWPANINHFMSDMARSDNGLGLGYHVPRMIAQPIIIWLALWVSGTTNWPFRPKD</sequence>
<feature type="transmembrane region" description="Helical" evidence="5">
    <location>
        <begin position="69"/>
        <end position="89"/>
    </location>
</feature>
<evidence type="ECO:0000256" key="4">
    <source>
        <dbReference type="ARBA" id="ARBA00023136"/>
    </source>
</evidence>
<comment type="subcellular location">
    <subcellularLocation>
        <location evidence="1">Membrane</location>
        <topology evidence="1">Multi-pass membrane protein</topology>
    </subcellularLocation>
</comment>
<dbReference type="EMBL" id="WTYS01000001">
    <property type="protein sequence ID" value="MXO56242.1"/>
    <property type="molecule type" value="Genomic_DNA"/>
</dbReference>
<evidence type="ECO:0008006" key="8">
    <source>
        <dbReference type="Google" id="ProtNLM"/>
    </source>
</evidence>
<reference evidence="6 7" key="1">
    <citation type="submission" date="2019-12" db="EMBL/GenBank/DDBJ databases">
        <title>Genomic-based taxomic classification of the family Erythrobacteraceae.</title>
        <authorList>
            <person name="Xu L."/>
        </authorList>
    </citation>
    <scope>NUCLEOTIDE SEQUENCE [LARGE SCALE GENOMIC DNA]</scope>
    <source>
        <strain evidence="6 7">JCM 17802</strain>
    </source>
</reference>
<evidence type="ECO:0000313" key="7">
    <source>
        <dbReference type="Proteomes" id="UP000468943"/>
    </source>
</evidence>
<keyword evidence="7" id="KW-1185">Reference proteome</keyword>
<evidence type="ECO:0000256" key="2">
    <source>
        <dbReference type="ARBA" id="ARBA00022692"/>
    </source>
</evidence>
<evidence type="ECO:0000256" key="5">
    <source>
        <dbReference type="SAM" id="Phobius"/>
    </source>
</evidence>
<keyword evidence="3 5" id="KW-1133">Transmembrane helix</keyword>
<dbReference type="PANTHER" id="PTHR36974">
    <property type="entry name" value="MEMBRANE PROTEIN-RELATED"/>
    <property type="match status" value="1"/>
</dbReference>
<dbReference type="Proteomes" id="UP000468943">
    <property type="component" value="Unassembled WGS sequence"/>
</dbReference>
<dbReference type="Pfam" id="PF13564">
    <property type="entry name" value="DoxX_2"/>
    <property type="match status" value="1"/>
</dbReference>
<evidence type="ECO:0000256" key="1">
    <source>
        <dbReference type="ARBA" id="ARBA00004141"/>
    </source>
</evidence>
<dbReference type="OrthoDB" id="8856615at2"/>
<dbReference type="InterPro" id="IPR032808">
    <property type="entry name" value="DoxX"/>
</dbReference>
<accession>A0A6I4SNB6</accession>
<evidence type="ECO:0000313" key="6">
    <source>
        <dbReference type="EMBL" id="MXO56242.1"/>
    </source>
</evidence>
<dbReference type="AlphaFoldDB" id="A0A6I4SNB6"/>
<dbReference type="GO" id="GO:0016020">
    <property type="term" value="C:membrane"/>
    <property type="evidence" value="ECO:0007669"/>
    <property type="project" value="UniProtKB-SubCell"/>
</dbReference>
<organism evidence="6 7">
    <name type="scientific">Pontixanthobacter gangjinensis</name>
    <dbReference type="NCBI Taxonomy" id="1028742"/>
    <lineage>
        <taxon>Bacteria</taxon>
        <taxon>Pseudomonadati</taxon>
        <taxon>Pseudomonadota</taxon>
        <taxon>Alphaproteobacteria</taxon>
        <taxon>Sphingomonadales</taxon>
        <taxon>Erythrobacteraceae</taxon>
        <taxon>Pontixanthobacter</taxon>
    </lineage>
</organism>